<evidence type="ECO:0000313" key="4">
    <source>
        <dbReference type="Proteomes" id="UP001157418"/>
    </source>
</evidence>
<protein>
    <recommendedName>
        <fullName evidence="2">Retrotransposon gag domain-containing protein</fullName>
    </recommendedName>
</protein>
<dbReference type="Pfam" id="PF03732">
    <property type="entry name" value="Retrotrans_gag"/>
    <property type="match status" value="1"/>
</dbReference>
<dbReference type="EMBL" id="CAKMRJ010002223">
    <property type="protein sequence ID" value="CAH1426857.1"/>
    <property type="molecule type" value="Genomic_DNA"/>
</dbReference>
<dbReference type="PANTHER" id="PTHR33223">
    <property type="entry name" value="CCHC-TYPE DOMAIN-CONTAINING PROTEIN"/>
    <property type="match status" value="1"/>
</dbReference>
<feature type="domain" description="Retrotransposon gag" evidence="2">
    <location>
        <begin position="83"/>
        <end position="174"/>
    </location>
</feature>
<accession>A0AAU9MM27</accession>
<dbReference type="InterPro" id="IPR021109">
    <property type="entry name" value="Peptidase_aspartic_dom_sf"/>
</dbReference>
<evidence type="ECO:0000313" key="3">
    <source>
        <dbReference type="EMBL" id="CAH1426857.1"/>
    </source>
</evidence>
<dbReference type="PANTHER" id="PTHR33223:SF11">
    <property type="entry name" value="ELEMENT PROTEIN, PUTATIVE-RELATED"/>
    <property type="match status" value="1"/>
</dbReference>
<feature type="region of interest" description="Disordered" evidence="1">
    <location>
        <begin position="253"/>
        <end position="306"/>
    </location>
</feature>
<feature type="compositionally biased region" description="Low complexity" evidence="1">
    <location>
        <begin position="292"/>
        <end position="303"/>
    </location>
</feature>
<dbReference type="InterPro" id="IPR005162">
    <property type="entry name" value="Retrotrans_gag_dom"/>
</dbReference>
<name>A0AAU9MM27_9ASTR</name>
<feature type="region of interest" description="Disordered" evidence="1">
    <location>
        <begin position="351"/>
        <end position="448"/>
    </location>
</feature>
<feature type="compositionally biased region" description="Basic and acidic residues" evidence="1">
    <location>
        <begin position="381"/>
        <end position="406"/>
    </location>
</feature>
<dbReference type="Proteomes" id="UP001157418">
    <property type="component" value="Unassembled WGS sequence"/>
</dbReference>
<sequence>MGDNGNENNNGNRGFEGINPPIVSATINVENFEFKPVMFQMINNNGLFGGMSSDDPLSHMCSFNQMCDNFKQRGMTADAFRLRLFPYTLQGKARDWFEYWPSITTWEESREKFLKRFFPPTRNENLRNVITSFRQMDGESLWEVWERWNNLLRKCPTHRLRDDVKLETFYQGLDAQTRMLVDTSARGALLTKSYDESVKILDRIATNNFQWPTVRVHASGSKGSTSDEARLAAQNDALAAELASIKSMMKNMMSSSGMKEKKFQQRPQNPPGFYQIPNQQVRPQGGAFHQTSGSSSKPAAPSSNQEMSPFKKAMMEFIIKQDQKTEAREKNQAIAMRNLKNQLGQLAQALNSREPRTLPSNTQNPSNGNDKRQCNAITLRSGKELTPKNHDLPATKDEQQSKKVNKEGPTSSSLSAGNQKKAQEKDAPTGATVAPTTLPFPPRENKSKVDDGQFKKFLEILSQLHINIPFVEALKQIPTYAMFMKDVLTKKRVFGEFEIVATTKSCTSIIQNKLPVKKDDPGSFVLPCRIGMLDKIGLCDLGASINVMPLSIFRTLGIGAARLTTISLQLGDRSVVYPEATVGALIDVKKGEVTLRVNDEKRTFNMFKAVKQPFNMEECSFVRVMDNLVNAEVAQLSKVTHDIEEIDEWKVKEDVRWVKEELDLKDRVTAPTLPSIEKAPDLELKQLPTHLKYAY</sequence>
<gene>
    <name evidence="3" type="ORF">LVIROSA_LOCUS13916</name>
</gene>
<evidence type="ECO:0000259" key="2">
    <source>
        <dbReference type="Pfam" id="PF03732"/>
    </source>
</evidence>
<dbReference type="AlphaFoldDB" id="A0AAU9MM27"/>
<organism evidence="3 4">
    <name type="scientific">Lactuca virosa</name>
    <dbReference type="NCBI Taxonomy" id="75947"/>
    <lineage>
        <taxon>Eukaryota</taxon>
        <taxon>Viridiplantae</taxon>
        <taxon>Streptophyta</taxon>
        <taxon>Embryophyta</taxon>
        <taxon>Tracheophyta</taxon>
        <taxon>Spermatophyta</taxon>
        <taxon>Magnoliopsida</taxon>
        <taxon>eudicotyledons</taxon>
        <taxon>Gunneridae</taxon>
        <taxon>Pentapetalae</taxon>
        <taxon>asterids</taxon>
        <taxon>campanulids</taxon>
        <taxon>Asterales</taxon>
        <taxon>Asteraceae</taxon>
        <taxon>Cichorioideae</taxon>
        <taxon>Cichorieae</taxon>
        <taxon>Lactucinae</taxon>
        <taxon>Lactuca</taxon>
    </lineage>
</organism>
<reference evidence="3 4" key="1">
    <citation type="submission" date="2022-01" db="EMBL/GenBank/DDBJ databases">
        <authorList>
            <person name="Xiong W."/>
            <person name="Schranz E."/>
        </authorList>
    </citation>
    <scope>NUCLEOTIDE SEQUENCE [LARGE SCALE GENOMIC DNA]</scope>
</reference>
<keyword evidence="4" id="KW-1185">Reference proteome</keyword>
<feature type="compositionally biased region" description="Polar residues" evidence="1">
    <location>
        <begin position="358"/>
        <end position="368"/>
    </location>
</feature>
<proteinExistence type="predicted"/>
<feature type="compositionally biased region" description="Polar residues" evidence="1">
    <location>
        <begin position="408"/>
        <end position="420"/>
    </location>
</feature>
<evidence type="ECO:0000256" key="1">
    <source>
        <dbReference type="SAM" id="MobiDB-lite"/>
    </source>
</evidence>
<dbReference type="Gene3D" id="2.40.70.10">
    <property type="entry name" value="Acid Proteases"/>
    <property type="match status" value="1"/>
</dbReference>
<comment type="caution">
    <text evidence="3">The sequence shown here is derived from an EMBL/GenBank/DDBJ whole genome shotgun (WGS) entry which is preliminary data.</text>
</comment>